<evidence type="ECO:0000313" key="1">
    <source>
        <dbReference type="EMBL" id="KAK1414000.1"/>
    </source>
</evidence>
<sequence>MAIGVATGHGFFLSGVFEGCIHFDDGGVSRRPYHRNCNCPLHKMVREYNPHKSHSHRTNVAYPITHERSLAMKVSRNDSSRMVEGVRTKVMCHERSLVDCVGDKLHKRNKT</sequence>
<dbReference type="Proteomes" id="UP001229421">
    <property type="component" value="Unassembled WGS sequence"/>
</dbReference>
<comment type="caution">
    <text evidence="1">The sequence shown here is derived from an EMBL/GenBank/DDBJ whole genome shotgun (WGS) entry which is preliminary data.</text>
</comment>
<keyword evidence="2" id="KW-1185">Reference proteome</keyword>
<accession>A0AAD8NFE8</accession>
<evidence type="ECO:0000313" key="2">
    <source>
        <dbReference type="Proteomes" id="UP001229421"/>
    </source>
</evidence>
<dbReference type="AlphaFoldDB" id="A0AAD8NFE8"/>
<protein>
    <submittedName>
        <fullName evidence="1">Uncharacterized protein</fullName>
    </submittedName>
</protein>
<dbReference type="PANTHER" id="PTHR35121:SF2">
    <property type="entry name" value="SWIM-TYPE DOMAIN-CONTAINING PROTEIN"/>
    <property type="match status" value="1"/>
</dbReference>
<name>A0AAD8NFE8_TARER</name>
<dbReference type="PANTHER" id="PTHR35121">
    <property type="entry name" value="HOMEODOMAIN PROTEIN 8, PUTATIVE-RELATED"/>
    <property type="match status" value="1"/>
</dbReference>
<dbReference type="EMBL" id="JAUHHV010000008">
    <property type="protein sequence ID" value="KAK1414000.1"/>
    <property type="molecule type" value="Genomic_DNA"/>
</dbReference>
<proteinExistence type="predicted"/>
<reference evidence="1" key="1">
    <citation type="journal article" date="2023" name="bioRxiv">
        <title>Improved chromosome-level genome assembly for marigold (Tagetes erecta).</title>
        <authorList>
            <person name="Jiang F."/>
            <person name="Yuan L."/>
            <person name="Wang S."/>
            <person name="Wang H."/>
            <person name="Xu D."/>
            <person name="Wang A."/>
            <person name="Fan W."/>
        </authorList>
    </citation>
    <scope>NUCLEOTIDE SEQUENCE</scope>
    <source>
        <strain evidence="1">WSJ</strain>
        <tissue evidence="1">Leaf</tissue>
    </source>
</reference>
<organism evidence="1 2">
    <name type="scientific">Tagetes erecta</name>
    <name type="common">African marigold</name>
    <dbReference type="NCBI Taxonomy" id="13708"/>
    <lineage>
        <taxon>Eukaryota</taxon>
        <taxon>Viridiplantae</taxon>
        <taxon>Streptophyta</taxon>
        <taxon>Embryophyta</taxon>
        <taxon>Tracheophyta</taxon>
        <taxon>Spermatophyta</taxon>
        <taxon>Magnoliopsida</taxon>
        <taxon>eudicotyledons</taxon>
        <taxon>Gunneridae</taxon>
        <taxon>Pentapetalae</taxon>
        <taxon>asterids</taxon>
        <taxon>campanulids</taxon>
        <taxon>Asterales</taxon>
        <taxon>Asteraceae</taxon>
        <taxon>Asteroideae</taxon>
        <taxon>Heliantheae alliance</taxon>
        <taxon>Tageteae</taxon>
        <taxon>Tagetes</taxon>
    </lineage>
</organism>
<gene>
    <name evidence="1" type="ORF">QVD17_29737</name>
</gene>